<dbReference type="PANTHER" id="PTHR34075">
    <property type="entry name" value="BLR3430 PROTEIN"/>
    <property type="match status" value="1"/>
</dbReference>
<feature type="domain" description="ChsH2 rubredoxin-like zinc ribbon" evidence="2">
    <location>
        <begin position="24"/>
        <end position="59"/>
    </location>
</feature>
<dbReference type="EMBL" id="JBHSXI010000002">
    <property type="protein sequence ID" value="MFC6888430.1"/>
    <property type="molecule type" value="Genomic_DNA"/>
</dbReference>
<dbReference type="InterPro" id="IPR012340">
    <property type="entry name" value="NA-bd_OB-fold"/>
</dbReference>
<sequence length="132" mass="14396">MSEELPSEDAVRTLDDVDYEEWREQLEAGVLLGLECRSCGHVTATPKRVCINCGARELDAVELPTRGTVYSETTIEVTPEGFDGPYQVVMVELGSVHLLVRVDGTVEIGDVAEFTGTVVTEDLPAPVFEPVE</sequence>
<evidence type="ECO:0000259" key="1">
    <source>
        <dbReference type="Pfam" id="PF01796"/>
    </source>
</evidence>
<protein>
    <submittedName>
        <fullName evidence="3">Zn-ribbon domain-containing OB-fold protein</fullName>
    </submittedName>
</protein>
<dbReference type="PANTHER" id="PTHR34075:SF5">
    <property type="entry name" value="BLR3430 PROTEIN"/>
    <property type="match status" value="1"/>
</dbReference>
<dbReference type="SUPFAM" id="SSF50249">
    <property type="entry name" value="Nucleic acid-binding proteins"/>
    <property type="match status" value="1"/>
</dbReference>
<evidence type="ECO:0000313" key="4">
    <source>
        <dbReference type="Proteomes" id="UP001596333"/>
    </source>
</evidence>
<dbReference type="Pfam" id="PF01796">
    <property type="entry name" value="OB_ChsH2_C"/>
    <property type="match status" value="1"/>
</dbReference>
<organism evidence="3 4">
    <name type="scientific">Halorubrum trueperi</name>
    <dbReference type="NCBI Taxonomy" id="2004704"/>
    <lineage>
        <taxon>Archaea</taxon>
        <taxon>Methanobacteriati</taxon>
        <taxon>Methanobacteriota</taxon>
        <taxon>Stenosarchaea group</taxon>
        <taxon>Halobacteria</taxon>
        <taxon>Halobacteriales</taxon>
        <taxon>Haloferacaceae</taxon>
        <taxon>Halorubrum</taxon>
    </lineage>
</organism>
<dbReference type="Gene3D" id="6.10.30.10">
    <property type="match status" value="1"/>
</dbReference>
<dbReference type="Pfam" id="PF12172">
    <property type="entry name" value="zf-ChsH2"/>
    <property type="match status" value="1"/>
</dbReference>
<evidence type="ECO:0000313" key="3">
    <source>
        <dbReference type="EMBL" id="MFC6888430.1"/>
    </source>
</evidence>
<dbReference type="InterPro" id="IPR002878">
    <property type="entry name" value="ChsH2_C"/>
</dbReference>
<dbReference type="RefSeq" id="WP_379765367.1">
    <property type="nucleotide sequence ID" value="NZ_JBHSXI010000002.1"/>
</dbReference>
<comment type="caution">
    <text evidence="3">The sequence shown here is derived from an EMBL/GenBank/DDBJ whole genome shotgun (WGS) entry which is preliminary data.</text>
</comment>
<evidence type="ECO:0000259" key="2">
    <source>
        <dbReference type="Pfam" id="PF12172"/>
    </source>
</evidence>
<reference evidence="3 4" key="1">
    <citation type="journal article" date="2019" name="Int. J. Syst. Evol. Microbiol.">
        <title>The Global Catalogue of Microorganisms (GCM) 10K type strain sequencing project: providing services to taxonomists for standard genome sequencing and annotation.</title>
        <authorList>
            <consortium name="The Broad Institute Genomics Platform"/>
            <consortium name="The Broad Institute Genome Sequencing Center for Infectious Disease"/>
            <person name="Wu L."/>
            <person name="Ma J."/>
        </authorList>
    </citation>
    <scope>NUCLEOTIDE SEQUENCE [LARGE SCALE GENOMIC DNA]</scope>
    <source>
        <strain evidence="3 4">Y73</strain>
    </source>
</reference>
<dbReference type="Proteomes" id="UP001596333">
    <property type="component" value="Unassembled WGS sequence"/>
</dbReference>
<accession>A0ABD5UGE9</accession>
<gene>
    <name evidence="3" type="ORF">ACFQEY_05135</name>
</gene>
<proteinExistence type="predicted"/>
<feature type="domain" description="ChsH2 C-terminal OB-fold" evidence="1">
    <location>
        <begin position="61"/>
        <end position="110"/>
    </location>
</feature>
<dbReference type="AlphaFoldDB" id="A0ABD5UGE9"/>
<name>A0ABD5UGE9_9EURY</name>
<dbReference type="InterPro" id="IPR052513">
    <property type="entry name" value="Thioester_dehydratase-like"/>
</dbReference>
<keyword evidence="4" id="KW-1185">Reference proteome</keyword>
<dbReference type="InterPro" id="IPR022002">
    <property type="entry name" value="ChsH2_Znr"/>
</dbReference>